<proteinExistence type="predicted"/>
<dbReference type="AlphaFoldDB" id="A0A402BXI3"/>
<dbReference type="PANTHER" id="PTHR43625:SF40">
    <property type="entry name" value="ALDO-KETO REDUCTASE YAKC [NADP(+)]"/>
    <property type="match status" value="1"/>
</dbReference>
<organism evidence="3 4">
    <name type="scientific">Rhodococcus wratislaviensis</name>
    <name type="common">Tsukamurella wratislaviensis</name>
    <dbReference type="NCBI Taxonomy" id="44752"/>
    <lineage>
        <taxon>Bacteria</taxon>
        <taxon>Bacillati</taxon>
        <taxon>Actinomycetota</taxon>
        <taxon>Actinomycetes</taxon>
        <taxon>Mycobacteriales</taxon>
        <taxon>Nocardiaceae</taxon>
        <taxon>Rhodococcus</taxon>
    </lineage>
</organism>
<accession>A0A402BXI3</accession>
<dbReference type="GO" id="GO:0005737">
    <property type="term" value="C:cytoplasm"/>
    <property type="evidence" value="ECO:0007669"/>
    <property type="project" value="TreeGrafter"/>
</dbReference>
<evidence type="ECO:0000256" key="1">
    <source>
        <dbReference type="ARBA" id="ARBA00023002"/>
    </source>
</evidence>
<dbReference type="Gene3D" id="3.20.20.100">
    <property type="entry name" value="NADP-dependent oxidoreductase domain"/>
    <property type="match status" value="1"/>
</dbReference>
<evidence type="ECO:0000313" key="4">
    <source>
        <dbReference type="Proteomes" id="UP000287519"/>
    </source>
</evidence>
<sequence length="364" mass="38402">MNGLWLPGPPTATLVPVRKTRRSLEQNMISTTALGTTGPAVGRLGLGAMGMSGTYGRSDDVESVATIHAALDAGIDLVDTGDFYGSGHNESLIGRALHGRRREDVILSVKFGGLRGPGGTWAGVDTRPESIRNFLAYSLQRLGVDYIDIYRPARLDPEVPIEDTVGTIGELVDAGYVRHIGLSEVGPETLRRAAAVHPITDLQIEYSLVSRGIEAEILPLCRELGIGVTAYGVLSRGLLSESLRTGQALAADDFRAHSPRFQGENLRQNLTLVDALADVAAQHGVSAAQLAIAWVLAQGDDIVPVIGARTVARLGETLGALDLRLGAEDLAAIAAAVPDTAVAGERYAPAHMAQLDSERAVVGR</sequence>
<keyword evidence="1" id="KW-0560">Oxidoreductase</keyword>
<dbReference type="InterPro" id="IPR036812">
    <property type="entry name" value="NAD(P)_OxRdtase_dom_sf"/>
</dbReference>
<dbReference type="Proteomes" id="UP000287519">
    <property type="component" value="Unassembled WGS sequence"/>
</dbReference>
<dbReference type="PANTHER" id="PTHR43625">
    <property type="entry name" value="AFLATOXIN B1 ALDEHYDE REDUCTASE"/>
    <property type="match status" value="1"/>
</dbReference>
<comment type="caution">
    <text evidence="3">The sequence shown here is derived from an EMBL/GenBank/DDBJ whole genome shotgun (WGS) entry which is preliminary data.</text>
</comment>
<gene>
    <name evidence="3" type="ORF">Rhow_000019</name>
</gene>
<evidence type="ECO:0000313" key="3">
    <source>
        <dbReference type="EMBL" id="GCE36075.1"/>
    </source>
</evidence>
<dbReference type="InterPro" id="IPR050791">
    <property type="entry name" value="Aldo-Keto_reductase"/>
</dbReference>
<dbReference type="GO" id="GO:0016491">
    <property type="term" value="F:oxidoreductase activity"/>
    <property type="evidence" value="ECO:0007669"/>
    <property type="project" value="UniProtKB-KW"/>
</dbReference>
<keyword evidence="4" id="KW-1185">Reference proteome</keyword>
<evidence type="ECO:0000259" key="2">
    <source>
        <dbReference type="Pfam" id="PF00248"/>
    </source>
</evidence>
<dbReference type="SUPFAM" id="SSF51430">
    <property type="entry name" value="NAD(P)-linked oxidoreductase"/>
    <property type="match status" value="1"/>
</dbReference>
<dbReference type="InterPro" id="IPR023210">
    <property type="entry name" value="NADP_OxRdtase_dom"/>
</dbReference>
<dbReference type="EMBL" id="BHYM01000001">
    <property type="protein sequence ID" value="GCE36075.1"/>
    <property type="molecule type" value="Genomic_DNA"/>
</dbReference>
<feature type="domain" description="NADP-dependent oxidoreductase" evidence="2">
    <location>
        <begin position="43"/>
        <end position="336"/>
    </location>
</feature>
<reference evidence="3 4" key="1">
    <citation type="submission" date="2018-11" db="EMBL/GenBank/DDBJ databases">
        <title>Microbial catabolism of amino acid.</title>
        <authorList>
            <person name="Hibi M."/>
            <person name="Ogawa J."/>
        </authorList>
    </citation>
    <scope>NUCLEOTIDE SEQUENCE [LARGE SCALE GENOMIC DNA]</scope>
    <source>
        <strain evidence="3 4">C31-06</strain>
    </source>
</reference>
<name>A0A402BXI3_RHOWR</name>
<dbReference type="Pfam" id="PF00248">
    <property type="entry name" value="Aldo_ket_red"/>
    <property type="match status" value="1"/>
</dbReference>
<protein>
    <submittedName>
        <fullName evidence="3">Aldo-keto reductase</fullName>
    </submittedName>
</protein>